<evidence type="ECO:0000313" key="2">
    <source>
        <dbReference type="EMBL" id="RZD16141.1"/>
    </source>
</evidence>
<evidence type="ECO:0000256" key="1">
    <source>
        <dbReference type="ARBA" id="ARBA00044777"/>
    </source>
</evidence>
<dbReference type="Pfam" id="PF02616">
    <property type="entry name" value="SMC_ScpA"/>
    <property type="match status" value="1"/>
</dbReference>
<protein>
    <recommendedName>
        <fullName evidence="1">Segregation and condensation protein A</fullName>
    </recommendedName>
</protein>
<proteinExistence type="predicted"/>
<dbReference type="EMBL" id="SGBC01000003">
    <property type="protein sequence ID" value="RZD16141.1"/>
    <property type="molecule type" value="Genomic_DNA"/>
</dbReference>
<dbReference type="AlphaFoldDB" id="A0A519BFU3"/>
<dbReference type="PANTHER" id="PTHR33969:SF2">
    <property type="entry name" value="SEGREGATION AND CONDENSATION PROTEIN A"/>
    <property type="match status" value="1"/>
</dbReference>
<reference evidence="2 3" key="1">
    <citation type="journal article" date="2019" name="ISME J.">
        <title>Insights into ecological role of a new deltaproteobacterial order Candidatus Acidulodesulfobacterales by metagenomics and metatranscriptomics.</title>
        <authorList>
            <person name="Tan S."/>
            <person name="Liu J."/>
            <person name="Fang Y."/>
            <person name="Hedlund B.P."/>
            <person name="Lian Z.H."/>
            <person name="Huang L.Y."/>
            <person name="Li J.T."/>
            <person name="Huang L.N."/>
            <person name="Li W.J."/>
            <person name="Jiang H.C."/>
            <person name="Dong H.L."/>
            <person name="Shu W.S."/>
        </authorList>
    </citation>
    <scope>NUCLEOTIDE SEQUENCE [LARGE SCALE GENOMIC DNA]</scope>
    <source>
        <strain evidence="2">AP2</strain>
    </source>
</reference>
<dbReference type="PANTHER" id="PTHR33969">
    <property type="entry name" value="SEGREGATION AND CONDENSATION PROTEIN A"/>
    <property type="match status" value="1"/>
</dbReference>
<evidence type="ECO:0000313" key="3">
    <source>
        <dbReference type="Proteomes" id="UP000316562"/>
    </source>
</evidence>
<dbReference type="Gene3D" id="6.10.250.2410">
    <property type="match status" value="1"/>
</dbReference>
<sequence length="373" mass="41853">MENKRFNAGSITDAENNSGGDDYIVADKGNNLVNSGKTEKYTPNTVKLEFFEGPLDLLLSLIKKKKINIYDIPIKEITEDYLNAIGMDESRFKSDNSGHNGAALNYAGINIDIGGDFIVMAAHLIYIKSLMLLPKIILSDESSSENGINDADPRHELANMLIEYQKVKEIAYYLDNKPILGRDVFNINISNNASVNINNDNDNNSGICAKSGSFLFEANVYALSKAFYSIAKEAETRIDSYELKKTKFSIKEKIIEIVNILQDLKIIKFSELIFVCCNDEPKDNSGCLEKEKSKLISEIGCNDGHIGNNGCINSGSIYGRNKELFIIYFLSILEMSRLAIIRIDQEEYFGEIYISLSDEDELLNYKLKIENIS</sequence>
<dbReference type="Proteomes" id="UP000316562">
    <property type="component" value="Unassembled WGS sequence"/>
</dbReference>
<gene>
    <name evidence="2" type="ORF">EVJ46_08105</name>
</gene>
<accession>A0A519BFU3</accession>
<name>A0A519BFU3_ACIG2</name>
<comment type="caution">
    <text evidence="2">The sequence shown here is derived from an EMBL/GenBank/DDBJ whole genome shotgun (WGS) entry which is preliminary data.</text>
</comment>
<organism evidence="2 3">
    <name type="scientific">Acididesulfobacter guangdongensis</name>
    <dbReference type="NCBI Taxonomy" id="2597225"/>
    <lineage>
        <taxon>Bacteria</taxon>
        <taxon>Deltaproteobacteria</taxon>
        <taxon>Candidatus Acidulodesulfobacterales</taxon>
        <taxon>Candidatus Acididesulfobacter</taxon>
    </lineage>
</organism>
<dbReference type="InterPro" id="IPR003768">
    <property type="entry name" value="ScpA"/>
</dbReference>